<sequence length="347" mass="38592">MGSLKGAYVSQVGQNADLPCTYSPATNENLVPVCWGKGPCPVFECYRLVLRTDGRNVTYQTSSRYLLKRDLHKGDVTLTIKNVTLADSGTYCCRIQFPGLMNDQKSNLELIIKPAKVTPAWTPWRDITTAFPKMLTTKGPVSETQTLEALHDKNQTEISTLATESQDMGAATRTGLYIGAGVSAGLALILISSGLILKWYSDRKEKIQNSSLITLANLSPSGLANTAAEGMHPEENIYIIEENIYEVEDPYEYYCSVNGHATEVHGCPVPNHLQHHWGSALLLAIEYMFDLLDRQAARHQMHDADMHYTWKKNCLLPCPWLNMIKNQQVLFNIYKSSSTDACLSVVA</sequence>
<dbReference type="InterPro" id="IPR036179">
    <property type="entry name" value="Ig-like_dom_sf"/>
</dbReference>
<dbReference type="InterPro" id="IPR007110">
    <property type="entry name" value="Ig-like_dom"/>
</dbReference>
<keyword evidence="3" id="KW-0732">Signal</keyword>
<dbReference type="GO" id="GO:0016592">
    <property type="term" value="C:mediator complex"/>
    <property type="evidence" value="ECO:0007669"/>
    <property type="project" value="TreeGrafter"/>
</dbReference>
<dbReference type="Gene3D" id="2.60.40.10">
    <property type="entry name" value="Immunoglobulins"/>
    <property type="match status" value="1"/>
</dbReference>
<dbReference type="InterPro" id="IPR051669">
    <property type="entry name" value="Immune_Mod/Transcr_Coactivator"/>
</dbReference>
<dbReference type="Pfam" id="PF07686">
    <property type="entry name" value="V-set"/>
    <property type="match status" value="1"/>
</dbReference>
<evidence type="ECO:0000313" key="13">
    <source>
        <dbReference type="Proteomes" id="UP000664991"/>
    </source>
</evidence>
<dbReference type="Gene3D" id="1.10.506.10">
    <property type="entry name" value="GTPase Activation - p120gap, domain 1"/>
    <property type="match status" value="1"/>
</dbReference>
<dbReference type="PANTHER" id="PTHR15498:SF73">
    <property type="entry name" value="HEPATITIS A VIRUS CELLULAR RECEPTOR 2"/>
    <property type="match status" value="1"/>
</dbReference>
<reference evidence="12 13" key="1">
    <citation type="submission" date="2020-12" db="EMBL/GenBank/DDBJ databases">
        <title>De novo assembly of Tibetan sheep genome.</title>
        <authorList>
            <person name="Li X."/>
        </authorList>
    </citation>
    <scope>NUCLEOTIDE SEQUENCE [LARGE SCALE GENOMIC DNA]</scope>
    <source>
        <tissue evidence="12">Heart</tissue>
    </source>
</reference>
<dbReference type="PROSITE" id="PS50835">
    <property type="entry name" value="IG_LIKE"/>
    <property type="match status" value="1"/>
</dbReference>
<dbReference type="EMBL" id="JAEMGP010000005">
    <property type="protein sequence ID" value="KAG5209451.1"/>
    <property type="molecule type" value="Genomic_DNA"/>
</dbReference>
<evidence type="ECO:0000256" key="1">
    <source>
        <dbReference type="ARBA" id="ARBA00004479"/>
    </source>
</evidence>
<evidence type="ECO:0000256" key="2">
    <source>
        <dbReference type="ARBA" id="ARBA00022692"/>
    </source>
</evidence>
<dbReference type="Pfam" id="PF08337">
    <property type="entry name" value="Plexin_cytopl"/>
    <property type="match status" value="1"/>
</dbReference>
<dbReference type="InterPro" id="IPR008936">
    <property type="entry name" value="Rho_GTPase_activation_prot"/>
</dbReference>
<comment type="subcellular location">
    <subcellularLocation>
        <location evidence="1">Membrane</location>
        <topology evidence="1">Single-pass type I membrane protein</topology>
    </subcellularLocation>
</comment>
<proteinExistence type="inferred from homology"/>
<feature type="transmembrane region" description="Helical" evidence="10">
    <location>
        <begin position="176"/>
        <end position="197"/>
    </location>
</feature>
<dbReference type="GO" id="GO:0006357">
    <property type="term" value="P:regulation of transcription by RNA polymerase II"/>
    <property type="evidence" value="ECO:0007669"/>
    <property type="project" value="TreeGrafter"/>
</dbReference>
<evidence type="ECO:0000256" key="5">
    <source>
        <dbReference type="ARBA" id="ARBA00023136"/>
    </source>
</evidence>
<keyword evidence="7" id="KW-0325">Glycoprotein</keyword>
<keyword evidence="8" id="KW-0393">Immunoglobulin domain</keyword>
<keyword evidence="5 10" id="KW-0472">Membrane</keyword>
<keyword evidence="2 10" id="KW-0812">Transmembrane</keyword>
<evidence type="ECO:0000256" key="3">
    <source>
        <dbReference type="ARBA" id="ARBA00022729"/>
    </source>
</evidence>
<keyword evidence="6" id="KW-1015">Disulfide bond</keyword>
<dbReference type="InterPro" id="IPR013783">
    <property type="entry name" value="Ig-like_fold"/>
</dbReference>
<dbReference type="InterPro" id="IPR013548">
    <property type="entry name" value="Plexin_cytoplasmic_RasGAP_dom"/>
</dbReference>
<comment type="caution">
    <text evidence="12">The sequence shown here is derived from an EMBL/GenBank/DDBJ whole genome shotgun (WGS) entry which is preliminary data.</text>
</comment>
<name>A0A836AHJ9_SHEEP</name>
<dbReference type="GO" id="GO:0016020">
    <property type="term" value="C:membrane"/>
    <property type="evidence" value="ECO:0007669"/>
    <property type="project" value="UniProtKB-SubCell"/>
</dbReference>
<dbReference type="SMART" id="SM00409">
    <property type="entry name" value="IG"/>
    <property type="match status" value="1"/>
</dbReference>
<gene>
    <name evidence="12" type="ORF">JEQ12_017016</name>
</gene>
<dbReference type="AlphaFoldDB" id="A0A836AHJ9"/>
<accession>A0A836AHJ9</accession>
<evidence type="ECO:0000259" key="11">
    <source>
        <dbReference type="PROSITE" id="PS50835"/>
    </source>
</evidence>
<keyword evidence="4 10" id="KW-1133">Transmembrane helix</keyword>
<feature type="domain" description="Ig-like" evidence="11">
    <location>
        <begin position="13"/>
        <end position="109"/>
    </location>
</feature>
<evidence type="ECO:0000256" key="9">
    <source>
        <dbReference type="ARBA" id="ARBA00038203"/>
    </source>
</evidence>
<dbReference type="PANTHER" id="PTHR15498">
    <property type="entry name" value="T-CELL IMMUNOGLOBULIN AND MUCIN DOMAIN CONTAINING TIM"/>
    <property type="match status" value="1"/>
</dbReference>
<dbReference type="CDD" id="cd20982">
    <property type="entry name" value="IgV_TIM-3_like"/>
    <property type="match status" value="1"/>
</dbReference>
<evidence type="ECO:0000256" key="6">
    <source>
        <dbReference type="ARBA" id="ARBA00023157"/>
    </source>
</evidence>
<dbReference type="SMART" id="SM00406">
    <property type="entry name" value="IGv"/>
    <property type="match status" value="1"/>
</dbReference>
<dbReference type="InterPro" id="IPR013106">
    <property type="entry name" value="Ig_V-set"/>
</dbReference>
<protein>
    <recommendedName>
        <fullName evidence="11">Ig-like domain-containing protein</fullName>
    </recommendedName>
</protein>
<evidence type="ECO:0000256" key="4">
    <source>
        <dbReference type="ARBA" id="ARBA00022989"/>
    </source>
</evidence>
<evidence type="ECO:0000313" key="12">
    <source>
        <dbReference type="EMBL" id="KAG5209451.1"/>
    </source>
</evidence>
<dbReference type="Proteomes" id="UP000664991">
    <property type="component" value="Unassembled WGS sequence"/>
</dbReference>
<dbReference type="SUPFAM" id="SSF48726">
    <property type="entry name" value="Immunoglobulin"/>
    <property type="match status" value="1"/>
</dbReference>
<comment type="similarity">
    <text evidence="9">Belongs to the immunoglobulin superfamily. TIM family.</text>
</comment>
<evidence type="ECO:0000256" key="7">
    <source>
        <dbReference type="ARBA" id="ARBA00023180"/>
    </source>
</evidence>
<evidence type="ECO:0000256" key="8">
    <source>
        <dbReference type="ARBA" id="ARBA00023319"/>
    </source>
</evidence>
<dbReference type="InterPro" id="IPR003599">
    <property type="entry name" value="Ig_sub"/>
</dbReference>
<evidence type="ECO:0000256" key="10">
    <source>
        <dbReference type="SAM" id="Phobius"/>
    </source>
</evidence>
<organism evidence="12 13">
    <name type="scientific">Ovis aries</name>
    <name type="common">Sheep</name>
    <dbReference type="NCBI Taxonomy" id="9940"/>
    <lineage>
        <taxon>Eukaryota</taxon>
        <taxon>Metazoa</taxon>
        <taxon>Chordata</taxon>
        <taxon>Craniata</taxon>
        <taxon>Vertebrata</taxon>
        <taxon>Euteleostomi</taxon>
        <taxon>Mammalia</taxon>
        <taxon>Eutheria</taxon>
        <taxon>Laurasiatheria</taxon>
        <taxon>Artiodactyla</taxon>
        <taxon>Ruminantia</taxon>
        <taxon>Pecora</taxon>
        <taxon>Bovidae</taxon>
        <taxon>Caprinae</taxon>
        <taxon>Ovis</taxon>
    </lineage>
</organism>
<dbReference type="FunFam" id="2.60.40.10:FF:000774">
    <property type="entry name" value="Hepatitis A virus cellular receptor 1"/>
    <property type="match status" value="1"/>
</dbReference>
<dbReference type="GO" id="GO:0017154">
    <property type="term" value="F:semaphorin receptor activity"/>
    <property type="evidence" value="ECO:0007669"/>
    <property type="project" value="InterPro"/>
</dbReference>